<accession>A0A6C2U7S3</accession>
<proteinExistence type="predicted"/>
<keyword evidence="1" id="KW-0732">Signal</keyword>
<feature type="signal peptide" evidence="1">
    <location>
        <begin position="1"/>
        <end position="19"/>
    </location>
</feature>
<sequence>MKTTAALLIAFIAASTVVASPAIKIKNHSVNFRKTKSGSALDPSVTIDAGAQTTRYATRPVVTMIVLLKTKDTGTLEVVKLNYVWANGLWQTHKKPEHTIKWSREQPACDYKELSPKTLRTPKKEKLETRTYKSTPKILAIKTRLYIGGQLADESETKERAGKSPQGIRITKHAINIEKVKRYGNSDVHVLRPSVAIRNDARTTVYDTRPLLTMSILTKETGSGTIAVLKTYFDWGGGEWLPQPADFDPTEESIKQPPCDYKAIANETIRDKAEHASAFSDLGLPDRPKILATKARLYIAGTIAAEQEEKTRHCTWNDWENI</sequence>
<evidence type="ECO:0000313" key="2">
    <source>
        <dbReference type="EMBL" id="VGO16148.1"/>
    </source>
</evidence>
<evidence type="ECO:0000313" key="3">
    <source>
        <dbReference type="Proteomes" id="UP000366872"/>
    </source>
</evidence>
<protein>
    <submittedName>
        <fullName evidence="2">Uncharacterized protein</fullName>
    </submittedName>
</protein>
<reference evidence="2 3" key="1">
    <citation type="submission" date="2019-04" db="EMBL/GenBank/DDBJ databases">
        <authorList>
            <person name="Van Vliet M D."/>
        </authorList>
    </citation>
    <scope>NUCLEOTIDE SEQUENCE [LARGE SCALE GENOMIC DNA]</scope>
    <source>
        <strain evidence="2 3">F1</strain>
    </source>
</reference>
<gene>
    <name evidence="2" type="ORF">PDESU_04738</name>
</gene>
<dbReference type="RefSeq" id="WP_136081694.1">
    <property type="nucleotide sequence ID" value="NZ_CAAHFG010000003.1"/>
</dbReference>
<organism evidence="2 3">
    <name type="scientific">Pontiella desulfatans</name>
    <dbReference type="NCBI Taxonomy" id="2750659"/>
    <lineage>
        <taxon>Bacteria</taxon>
        <taxon>Pseudomonadati</taxon>
        <taxon>Kiritimatiellota</taxon>
        <taxon>Kiritimatiellia</taxon>
        <taxon>Kiritimatiellales</taxon>
        <taxon>Pontiellaceae</taxon>
        <taxon>Pontiella</taxon>
    </lineage>
</organism>
<name>A0A6C2U7S3_PONDE</name>
<evidence type="ECO:0000256" key="1">
    <source>
        <dbReference type="SAM" id="SignalP"/>
    </source>
</evidence>
<dbReference type="EMBL" id="CAAHFG010000003">
    <property type="protein sequence ID" value="VGO16148.1"/>
    <property type="molecule type" value="Genomic_DNA"/>
</dbReference>
<keyword evidence="3" id="KW-1185">Reference proteome</keyword>
<dbReference type="AlphaFoldDB" id="A0A6C2U7S3"/>
<feature type="chain" id="PRO_5025592372" evidence="1">
    <location>
        <begin position="20"/>
        <end position="322"/>
    </location>
</feature>
<dbReference type="Proteomes" id="UP000366872">
    <property type="component" value="Unassembled WGS sequence"/>
</dbReference>